<dbReference type="AlphaFoldDB" id="A0A2V5HQ87"/>
<reference evidence="1 2" key="1">
    <citation type="submission" date="2018-02" db="EMBL/GenBank/DDBJ databases">
        <title>The genomes of Aspergillus section Nigri reveals drivers in fungal speciation.</title>
        <authorList>
            <consortium name="DOE Joint Genome Institute"/>
            <person name="Vesth T.C."/>
            <person name="Nybo J."/>
            <person name="Theobald S."/>
            <person name="Brandl J."/>
            <person name="Frisvad J.C."/>
            <person name="Nielsen K.F."/>
            <person name="Lyhne E.K."/>
            <person name="Kogle M.E."/>
            <person name="Kuo A."/>
            <person name="Riley R."/>
            <person name="Clum A."/>
            <person name="Nolan M."/>
            <person name="Lipzen A."/>
            <person name="Salamov A."/>
            <person name="Henrissat B."/>
            <person name="Wiebenga A."/>
            <person name="De vries R.P."/>
            <person name="Grigoriev I.V."/>
            <person name="Mortensen U.H."/>
            <person name="Andersen M.R."/>
            <person name="Baker S.E."/>
        </authorList>
    </citation>
    <scope>NUCLEOTIDE SEQUENCE [LARGE SCALE GENOMIC DNA]</scope>
    <source>
        <strain evidence="1 2">CBS 115571</strain>
    </source>
</reference>
<proteinExistence type="predicted"/>
<evidence type="ECO:0000313" key="2">
    <source>
        <dbReference type="Proteomes" id="UP000249829"/>
    </source>
</evidence>
<evidence type="ECO:0000313" key="1">
    <source>
        <dbReference type="EMBL" id="PYI24284.1"/>
    </source>
</evidence>
<keyword evidence="2" id="KW-1185">Reference proteome</keyword>
<dbReference type="EMBL" id="KZ825102">
    <property type="protein sequence ID" value="PYI24284.1"/>
    <property type="molecule type" value="Genomic_DNA"/>
</dbReference>
<gene>
    <name evidence="1" type="ORF">BO99DRAFT_398353</name>
</gene>
<protein>
    <submittedName>
        <fullName evidence="1">Uncharacterized protein</fullName>
    </submittedName>
</protein>
<name>A0A2V5HQ87_ASPV1</name>
<organism evidence="1 2">
    <name type="scientific">Aspergillus violaceofuscus (strain CBS 115571)</name>
    <dbReference type="NCBI Taxonomy" id="1450538"/>
    <lineage>
        <taxon>Eukaryota</taxon>
        <taxon>Fungi</taxon>
        <taxon>Dikarya</taxon>
        <taxon>Ascomycota</taxon>
        <taxon>Pezizomycotina</taxon>
        <taxon>Eurotiomycetes</taxon>
        <taxon>Eurotiomycetidae</taxon>
        <taxon>Eurotiales</taxon>
        <taxon>Aspergillaceae</taxon>
        <taxon>Aspergillus</taxon>
    </lineage>
</organism>
<accession>A0A2V5HQ87</accession>
<sequence>MKGGGAIQKIKTKKKKVSLCLHPPSLFLLLSSVSLILPSLVFQSPPVPGAGPEREPLNNGRIARSKLVSLHFEREHETTRKIFGKKNEKAT</sequence>
<dbReference type="Proteomes" id="UP000249829">
    <property type="component" value="Unassembled WGS sequence"/>
</dbReference>